<keyword evidence="3" id="KW-1185">Reference proteome</keyword>
<proteinExistence type="predicted"/>
<dbReference type="Proteomes" id="UP000308768">
    <property type="component" value="Unassembled WGS sequence"/>
</dbReference>
<accession>A0A4U0WGL3</accession>
<organism evidence="1 3">
    <name type="scientific">Cryomyces minteri</name>
    <dbReference type="NCBI Taxonomy" id="331657"/>
    <lineage>
        <taxon>Eukaryota</taxon>
        <taxon>Fungi</taxon>
        <taxon>Dikarya</taxon>
        <taxon>Ascomycota</taxon>
        <taxon>Pezizomycotina</taxon>
        <taxon>Dothideomycetes</taxon>
        <taxon>Dothideomycetes incertae sedis</taxon>
        <taxon>Cryomyces</taxon>
    </lineage>
</organism>
<dbReference type="OrthoDB" id="8300214at2759"/>
<name>A0A4U0WGL3_9PEZI</name>
<protein>
    <recommendedName>
        <fullName evidence="4">Rhodanese domain-containing protein</fullName>
    </recommendedName>
</protein>
<evidence type="ECO:0000313" key="1">
    <source>
        <dbReference type="EMBL" id="TKA61493.1"/>
    </source>
</evidence>
<dbReference type="STRING" id="331657.A0A4U0WGL3"/>
<evidence type="ECO:0000313" key="2">
    <source>
        <dbReference type="EMBL" id="TKA63147.1"/>
    </source>
</evidence>
<evidence type="ECO:0000313" key="3">
    <source>
        <dbReference type="Proteomes" id="UP000308768"/>
    </source>
</evidence>
<sequence length="132" mass="14544">MADTTTKPDSETPWHAAFPKPTITAPLMPRNRVLQILSLRGVGAMVLIDVRRTDYEGSSSGRGPRCAAWFSEYISSVGDENMQAMTLEGGIKGWVKAGPQYVRLMDGYRSEYWGQFEREEGVEGGEVKKGAA</sequence>
<dbReference type="EMBL" id="NAJN01001730">
    <property type="protein sequence ID" value="TKA61493.1"/>
    <property type="molecule type" value="Genomic_DNA"/>
</dbReference>
<dbReference type="InterPro" id="IPR036873">
    <property type="entry name" value="Rhodanese-like_dom_sf"/>
</dbReference>
<comment type="caution">
    <text evidence="1">The sequence shown here is derived from an EMBL/GenBank/DDBJ whole genome shotgun (WGS) entry which is preliminary data.</text>
</comment>
<reference evidence="1 3" key="1">
    <citation type="submission" date="2017-03" db="EMBL/GenBank/DDBJ databases">
        <title>Genomes of endolithic fungi from Antarctica.</title>
        <authorList>
            <person name="Coleine C."/>
            <person name="Masonjones S."/>
            <person name="Stajich J.E."/>
        </authorList>
    </citation>
    <scope>NUCLEOTIDE SEQUENCE [LARGE SCALE GENOMIC DNA]</scope>
    <source>
        <strain evidence="1 3">CCFEE 5187</strain>
    </source>
</reference>
<dbReference type="Gene3D" id="3.40.250.10">
    <property type="entry name" value="Rhodanese-like domain"/>
    <property type="match status" value="1"/>
</dbReference>
<dbReference type="SUPFAM" id="SSF52821">
    <property type="entry name" value="Rhodanese/Cell cycle control phosphatase"/>
    <property type="match status" value="1"/>
</dbReference>
<evidence type="ECO:0008006" key="4">
    <source>
        <dbReference type="Google" id="ProtNLM"/>
    </source>
</evidence>
<dbReference type="AlphaFoldDB" id="A0A4U0WGL3"/>
<dbReference type="EMBL" id="NAJN01001443">
    <property type="protein sequence ID" value="TKA63147.1"/>
    <property type="molecule type" value="Genomic_DNA"/>
</dbReference>
<gene>
    <name evidence="2" type="ORF">B0A49_05670</name>
    <name evidence="1" type="ORF">B0A49_07271</name>
</gene>